<feature type="region of interest" description="Disordered" evidence="1">
    <location>
        <begin position="84"/>
        <end position="112"/>
    </location>
</feature>
<name>A0A5N5UW04_MYCPH</name>
<gene>
    <name evidence="2" type="ORF">MPHL21000_20720</name>
</gene>
<comment type="caution">
    <text evidence="2">The sequence shown here is derived from an EMBL/GenBank/DDBJ whole genome shotgun (WGS) entry which is preliminary data.</text>
</comment>
<protein>
    <submittedName>
        <fullName evidence="2">Uncharacterized protein</fullName>
    </submittedName>
</protein>
<proteinExistence type="predicted"/>
<evidence type="ECO:0000256" key="1">
    <source>
        <dbReference type="SAM" id="MobiDB-lite"/>
    </source>
</evidence>
<sequence>MGDSWRTESKIGWCAINFCQFGRNILVVARVDRQEPVTARRHGRVRGGRRPERAGERELTVVVETVLLAEEQHLVLEQRGVDPFGGRRIDTGTQVDPVDPGADVGAELDDAQ</sequence>
<organism evidence="2 3">
    <name type="scientific">Mycolicibacterium phlei DSM 43239 = CCUG 21000</name>
    <dbReference type="NCBI Taxonomy" id="1226750"/>
    <lineage>
        <taxon>Bacteria</taxon>
        <taxon>Bacillati</taxon>
        <taxon>Actinomycetota</taxon>
        <taxon>Actinomycetes</taxon>
        <taxon>Mycobacteriales</taxon>
        <taxon>Mycobacteriaceae</taxon>
        <taxon>Mycolicibacterium</taxon>
    </lineage>
</organism>
<dbReference type="Proteomes" id="UP000325690">
    <property type="component" value="Unassembled WGS sequence"/>
</dbReference>
<evidence type="ECO:0000313" key="2">
    <source>
        <dbReference type="EMBL" id="KAB7752659.1"/>
    </source>
</evidence>
<accession>A0A5N5UW04</accession>
<reference evidence="2 3" key="1">
    <citation type="submission" date="2012-10" db="EMBL/GenBank/DDBJ databases">
        <title>The draft sequence of the Mycobacterium pheli genome.</title>
        <authorList>
            <person name="Pettersson B.M.F."/>
            <person name="Das S."/>
            <person name="Dasgupta S."/>
            <person name="Bhattacharya A."/>
            <person name="Kirsebom L.A."/>
        </authorList>
    </citation>
    <scope>NUCLEOTIDE SEQUENCE [LARGE SCALE GENOMIC DNA]</scope>
    <source>
        <strain evidence="2 3">CCUG 21000</strain>
    </source>
</reference>
<keyword evidence="3" id="KW-1185">Reference proteome</keyword>
<dbReference type="EMBL" id="ANBP01000044">
    <property type="protein sequence ID" value="KAB7752659.1"/>
    <property type="molecule type" value="Genomic_DNA"/>
</dbReference>
<dbReference type="AlphaFoldDB" id="A0A5N5UW04"/>
<evidence type="ECO:0000313" key="3">
    <source>
        <dbReference type="Proteomes" id="UP000325690"/>
    </source>
</evidence>